<dbReference type="EMBL" id="JRLV01000025">
    <property type="protein sequence ID" value="KGO78846.1"/>
    <property type="molecule type" value="Genomic_DNA"/>
</dbReference>
<dbReference type="AlphaFoldDB" id="A0A0A2LHZ9"/>
<name>A0A0A2LHZ9_9FLAO</name>
<accession>A0A0A2LHZ9</accession>
<keyword evidence="2" id="KW-1185">Reference proteome</keyword>
<dbReference type="STRING" id="1406840.Q763_16305"/>
<dbReference type="RefSeq" id="WP_035136032.1">
    <property type="nucleotide sequence ID" value="NZ_JRLV01000025.1"/>
</dbReference>
<dbReference type="Proteomes" id="UP000030129">
    <property type="component" value="Unassembled WGS sequence"/>
</dbReference>
<evidence type="ECO:0000313" key="1">
    <source>
        <dbReference type="EMBL" id="KGO78846.1"/>
    </source>
</evidence>
<dbReference type="PROSITE" id="PS51257">
    <property type="entry name" value="PROKAR_LIPOPROTEIN"/>
    <property type="match status" value="1"/>
</dbReference>
<evidence type="ECO:0008006" key="3">
    <source>
        <dbReference type="Google" id="ProtNLM"/>
    </source>
</evidence>
<evidence type="ECO:0000313" key="2">
    <source>
        <dbReference type="Proteomes" id="UP000030129"/>
    </source>
</evidence>
<protein>
    <recommendedName>
        <fullName evidence="3">Lipoprotein</fullName>
    </recommendedName>
</protein>
<proteinExistence type="predicted"/>
<reference evidence="1 2" key="1">
    <citation type="submission" date="2013-09" db="EMBL/GenBank/DDBJ databases">
        <authorList>
            <person name="Zeng Z."/>
            <person name="Chen C."/>
        </authorList>
    </citation>
    <scope>NUCLEOTIDE SEQUENCE [LARGE SCALE GENOMIC DNA]</scope>
    <source>
        <strain evidence="1 2">F44-8</strain>
    </source>
</reference>
<gene>
    <name evidence="1" type="ORF">Q763_16305</name>
</gene>
<comment type="caution">
    <text evidence="1">The sequence shown here is derived from an EMBL/GenBank/DDBJ whole genome shotgun (WGS) entry which is preliminary data.</text>
</comment>
<sequence>MKYSIYLLLIFIVGCSASKDTITARDYSKGIVYVLPGKVEFVLKSKLLDEEENIYFVLKRLNTSDFRIYLSKISSESSLKTWIDHTNRYVSVNGKLYPLIFDFDRDFANTETAKEFLLDQKAAIYKRTSIYVIREFTYHIDFTEKGDVLYEGI</sequence>
<organism evidence="1 2">
    <name type="scientific">Flavobacterium beibuense F44-8</name>
    <dbReference type="NCBI Taxonomy" id="1406840"/>
    <lineage>
        <taxon>Bacteria</taxon>
        <taxon>Pseudomonadati</taxon>
        <taxon>Bacteroidota</taxon>
        <taxon>Flavobacteriia</taxon>
        <taxon>Flavobacteriales</taxon>
        <taxon>Flavobacteriaceae</taxon>
        <taxon>Flavobacterium</taxon>
    </lineage>
</organism>